<dbReference type="Proteomes" id="UP001331761">
    <property type="component" value="Unassembled WGS sequence"/>
</dbReference>
<feature type="region of interest" description="Disordered" evidence="1">
    <location>
        <begin position="1"/>
        <end position="74"/>
    </location>
</feature>
<keyword evidence="3" id="KW-1185">Reference proteome</keyword>
<protein>
    <submittedName>
        <fullName evidence="2">Uncharacterized protein</fullName>
    </submittedName>
</protein>
<feature type="region of interest" description="Disordered" evidence="1">
    <location>
        <begin position="102"/>
        <end position="137"/>
    </location>
</feature>
<feature type="compositionally biased region" description="Polar residues" evidence="1">
    <location>
        <begin position="18"/>
        <end position="29"/>
    </location>
</feature>
<proteinExistence type="predicted"/>
<accession>A0AAN8FJH2</accession>
<comment type="caution">
    <text evidence="2">The sequence shown here is derived from an EMBL/GenBank/DDBJ whole genome shotgun (WGS) entry which is preliminary data.</text>
</comment>
<gene>
    <name evidence="2" type="ORF">GCK32_008855</name>
</gene>
<feature type="compositionally biased region" description="Polar residues" evidence="1">
    <location>
        <begin position="116"/>
        <end position="128"/>
    </location>
</feature>
<dbReference type="EMBL" id="WIXE01009944">
    <property type="protein sequence ID" value="KAK5977990.1"/>
    <property type="molecule type" value="Genomic_DNA"/>
</dbReference>
<evidence type="ECO:0000313" key="3">
    <source>
        <dbReference type="Proteomes" id="UP001331761"/>
    </source>
</evidence>
<organism evidence="2 3">
    <name type="scientific">Trichostrongylus colubriformis</name>
    <name type="common">Black scour worm</name>
    <dbReference type="NCBI Taxonomy" id="6319"/>
    <lineage>
        <taxon>Eukaryota</taxon>
        <taxon>Metazoa</taxon>
        <taxon>Ecdysozoa</taxon>
        <taxon>Nematoda</taxon>
        <taxon>Chromadorea</taxon>
        <taxon>Rhabditida</taxon>
        <taxon>Rhabditina</taxon>
        <taxon>Rhabditomorpha</taxon>
        <taxon>Strongyloidea</taxon>
        <taxon>Trichostrongylidae</taxon>
        <taxon>Trichostrongylus</taxon>
    </lineage>
</organism>
<dbReference type="AlphaFoldDB" id="A0AAN8FJH2"/>
<feature type="compositionally biased region" description="Polar residues" evidence="1">
    <location>
        <begin position="43"/>
        <end position="55"/>
    </location>
</feature>
<reference evidence="2 3" key="1">
    <citation type="submission" date="2019-10" db="EMBL/GenBank/DDBJ databases">
        <title>Assembly and Annotation for the nematode Trichostrongylus colubriformis.</title>
        <authorList>
            <person name="Martin J."/>
        </authorList>
    </citation>
    <scope>NUCLEOTIDE SEQUENCE [LARGE SCALE GENOMIC DNA]</scope>
    <source>
        <strain evidence="2">G859</strain>
        <tissue evidence="2">Whole worm</tissue>
    </source>
</reference>
<feature type="compositionally biased region" description="Basic and acidic residues" evidence="1">
    <location>
        <begin position="1"/>
        <end position="17"/>
    </location>
</feature>
<feature type="compositionally biased region" description="Basic and acidic residues" evidence="1">
    <location>
        <begin position="30"/>
        <end position="42"/>
    </location>
</feature>
<evidence type="ECO:0000256" key="1">
    <source>
        <dbReference type="SAM" id="MobiDB-lite"/>
    </source>
</evidence>
<name>A0AAN8FJH2_TRICO</name>
<evidence type="ECO:0000313" key="2">
    <source>
        <dbReference type="EMBL" id="KAK5977990.1"/>
    </source>
</evidence>
<sequence length="137" mass="15265">MTARTDTKSKVDDKEQGSSKTPSEQSTAKNSKDFRAPDEKQSSKIPSKGSATKGLNDSKAVHEEMYADDSESSSMYTTISNCVDPYMRLSRVLTVIEIASVSAEKRESPEYVHSQDPPSRTQWLNIQKESVRPHHVS</sequence>